<dbReference type="KEGG" id="fil:BN1229_v1_3277"/>
<keyword evidence="2" id="KW-1185">Reference proteome</keyword>
<dbReference type="Proteomes" id="UP000033187">
    <property type="component" value="Chromosome 1"/>
</dbReference>
<dbReference type="AlphaFoldDB" id="A0A0D6JH07"/>
<dbReference type="EMBL" id="LN829119">
    <property type="protein sequence ID" value="CPR20520.1"/>
    <property type="molecule type" value="Genomic_DNA"/>
</dbReference>
<reference evidence="2" key="1">
    <citation type="submission" date="2015-02" db="EMBL/GenBank/DDBJ databases">
        <authorList>
            <person name="Chooi Y.-H."/>
        </authorList>
    </citation>
    <scope>NUCLEOTIDE SEQUENCE [LARGE SCALE GENOMIC DNA]</scope>
    <source>
        <strain evidence="2">strain Y</strain>
    </source>
</reference>
<sequence length="80" mass="8699">MRTLRIGSRVGSVAAVASDCSAFVRRRPRGVAARGFALEKGTVRVGHRAQERDEQFVPIADIAVTEIARGGNRRSMSGFR</sequence>
<dbReference type="KEGG" id="fiy:BN1229_v1_2644"/>
<proteinExistence type="predicted"/>
<evidence type="ECO:0000313" key="1">
    <source>
        <dbReference type="EMBL" id="CPR20520.1"/>
    </source>
</evidence>
<name>A0A0D6JH07_9HYPH</name>
<accession>A0A0D6JH07</accession>
<organism evidence="1 2">
    <name type="scientific">Candidatus Filomicrobium marinum</name>
    <dbReference type="NCBI Taxonomy" id="1608628"/>
    <lineage>
        <taxon>Bacteria</taxon>
        <taxon>Pseudomonadati</taxon>
        <taxon>Pseudomonadota</taxon>
        <taxon>Alphaproteobacteria</taxon>
        <taxon>Hyphomicrobiales</taxon>
        <taxon>Hyphomicrobiaceae</taxon>
        <taxon>Filomicrobium</taxon>
    </lineage>
</organism>
<protein>
    <submittedName>
        <fullName evidence="1">Uncharacterized protein</fullName>
    </submittedName>
</protein>
<gene>
    <name evidence="1" type="ORF">YBN1229_v1_2644</name>
</gene>
<evidence type="ECO:0000313" key="2">
    <source>
        <dbReference type="Proteomes" id="UP000033187"/>
    </source>
</evidence>